<name>A0A495VHY0_9GAMM</name>
<keyword evidence="13" id="KW-1185">Reference proteome</keyword>
<evidence type="ECO:0000256" key="3">
    <source>
        <dbReference type="ARBA" id="ARBA00005125"/>
    </source>
</evidence>
<evidence type="ECO:0000256" key="9">
    <source>
        <dbReference type="ARBA" id="ARBA00022842"/>
    </source>
</evidence>
<gene>
    <name evidence="12" type="ORF">BDD21_5056</name>
</gene>
<comment type="cofactor">
    <cofactor evidence="1">
        <name>Mg(2+)</name>
        <dbReference type="ChEBI" id="CHEBI:18420"/>
    </cofactor>
</comment>
<dbReference type="GO" id="GO:0046872">
    <property type="term" value="F:metal ion binding"/>
    <property type="evidence" value="ECO:0007669"/>
    <property type="project" value="UniProtKB-KW"/>
</dbReference>
<comment type="caution">
    <text evidence="12">The sequence shown here is derived from an EMBL/GenBank/DDBJ whole genome shotgun (WGS) entry which is preliminary data.</text>
</comment>
<dbReference type="Gene3D" id="3.90.550.10">
    <property type="entry name" value="Spore Coat Polysaccharide Biosynthesis Protein SpsA, Chain A"/>
    <property type="match status" value="1"/>
</dbReference>
<dbReference type="RefSeq" id="WP_120799432.1">
    <property type="nucleotide sequence ID" value="NZ_RBXL01000001.1"/>
</dbReference>
<evidence type="ECO:0000256" key="6">
    <source>
        <dbReference type="ARBA" id="ARBA00022679"/>
    </source>
</evidence>
<organism evidence="12 13">
    <name type="scientific">Thiocapsa rosea</name>
    <dbReference type="NCBI Taxonomy" id="69360"/>
    <lineage>
        <taxon>Bacteria</taxon>
        <taxon>Pseudomonadati</taxon>
        <taxon>Pseudomonadota</taxon>
        <taxon>Gammaproteobacteria</taxon>
        <taxon>Chromatiales</taxon>
        <taxon>Chromatiaceae</taxon>
        <taxon>Thiocapsa</taxon>
    </lineage>
</organism>
<keyword evidence="9" id="KW-0460">Magnesium</keyword>
<feature type="domain" description="Nucleotidyl transferase" evidence="11">
    <location>
        <begin position="9"/>
        <end position="196"/>
    </location>
</feature>
<comment type="catalytic activity">
    <reaction evidence="10">
        <text>dTTP + alpha-D-glucose 1-phosphate + H(+) = dTDP-alpha-D-glucose + diphosphate</text>
        <dbReference type="Rhea" id="RHEA:15225"/>
        <dbReference type="ChEBI" id="CHEBI:15378"/>
        <dbReference type="ChEBI" id="CHEBI:33019"/>
        <dbReference type="ChEBI" id="CHEBI:37568"/>
        <dbReference type="ChEBI" id="CHEBI:57477"/>
        <dbReference type="ChEBI" id="CHEBI:58601"/>
        <dbReference type="EC" id="2.7.7.24"/>
    </reaction>
</comment>
<comment type="pathway">
    <text evidence="2">Carbohydrate biosynthesis; dTDP-L-rhamnose biosynthesis.</text>
</comment>
<dbReference type="GO" id="GO:0008879">
    <property type="term" value="F:glucose-1-phosphate thymidylyltransferase activity"/>
    <property type="evidence" value="ECO:0007669"/>
    <property type="project" value="UniProtKB-EC"/>
</dbReference>
<dbReference type="EC" id="2.7.7.24" evidence="5"/>
<dbReference type="AlphaFoldDB" id="A0A495VHY0"/>
<reference evidence="12 13" key="1">
    <citation type="submission" date="2018-10" db="EMBL/GenBank/DDBJ databases">
        <title>Genomic Encyclopedia of Archaeal and Bacterial Type Strains, Phase II (KMG-II): from individual species to whole genera.</title>
        <authorList>
            <person name="Goeker M."/>
        </authorList>
    </citation>
    <scope>NUCLEOTIDE SEQUENCE [LARGE SCALE GENOMIC DNA]</scope>
    <source>
        <strain evidence="12 13">DSM 235</strain>
    </source>
</reference>
<sequence length="279" mass="30992">MTNSFKAVALIPAAGHGTRLSPLPMSKELFPIGFAEKITGSERSVYPKVACHYLLDGLRAAGITEGFFILRPSKWDIPNYFGDGSAFGMRLAYLTVHVPFGVPFSLDQAYPFIQQNIVALGFPDILISPEGAHRTLLKRLIEGNADIVLGLFPTDEPHKVGVVDLGSDGQVVGIYEKSNHIQLRYMWAIAVWRPSFTRFLHEFVERQLKLLIGVQPSHNLLHLPVYKELSIGDVMHSAIHDGMRVEAEIFSEGHYIDIGTPENLIKAIRSQIFDGSDGR</sequence>
<dbReference type="Proteomes" id="UP000274556">
    <property type="component" value="Unassembled WGS sequence"/>
</dbReference>
<dbReference type="PANTHER" id="PTHR43532">
    <property type="entry name" value="GLUCOSE-1-PHOSPHATE THYMIDYLYLTRANSFERASE"/>
    <property type="match status" value="1"/>
</dbReference>
<keyword evidence="8" id="KW-0479">Metal-binding</keyword>
<dbReference type="InterPro" id="IPR005835">
    <property type="entry name" value="NTP_transferase_dom"/>
</dbReference>
<evidence type="ECO:0000313" key="12">
    <source>
        <dbReference type="EMBL" id="RKT47468.1"/>
    </source>
</evidence>
<dbReference type="OrthoDB" id="6530772at2"/>
<dbReference type="InterPro" id="IPR005907">
    <property type="entry name" value="G1P_thy_trans_s"/>
</dbReference>
<evidence type="ECO:0000259" key="11">
    <source>
        <dbReference type="Pfam" id="PF00483"/>
    </source>
</evidence>
<keyword evidence="7" id="KW-0548">Nucleotidyltransferase</keyword>
<accession>A0A495VHY0</accession>
<dbReference type="EMBL" id="RBXL01000001">
    <property type="protein sequence ID" value="RKT47468.1"/>
    <property type="molecule type" value="Genomic_DNA"/>
</dbReference>
<evidence type="ECO:0000256" key="10">
    <source>
        <dbReference type="ARBA" id="ARBA00049336"/>
    </source>
</evidence>
<protein>
    <recommendedName>
        <fullName evidence="5">glucose-1-phosphate thymidylyltransferase</fullName>
        <ecNumber evidence="5">2.7.7.24</ecNumber>
    </recommendedName>
</protein>
<dbReference type="Pfam" id="PF00483">
    <property type="entry name" value="NTP_transferase"/>
    <property type="match status" value="1"/>
</dbReference>
<evidence type="ECO:0000256" key="7">
    <source>
        <dbReference type="ARBA" id="ARBA00022695"/>
    </source>
</evidence>
<dbReference type="PANTHER" id="PTHR43532:SF1">
    <property type="entry name" value="GLUCOSE-1-PHOSPHATE THYMIDYLYLTRANSFERASE 1"/>
    <property type="match status" value="1"/>
</dbReference>
<dbReference type="InterPro" id="IPR029044">
    <property type="entry name" value="Nucleotide-diphossugar_trans"/>
</dbReference>
<evidence type="ECO:0000256" key="5">
    <source>
        <dbReference type="ARBA" id="ARBA00012461"/>
    </source>
</evidence>
<dbReference type="SUPFAM" id="SSF53448">
    <property type="entry name" value="Nucleotide-diphospho-sugar transferases"/>
    <property type="match status" value="1"/>
</dbReference>
<evidence type="ECO:0000313" key="13">
    <source>
        <dbReference type="Proteomes" id="UP000274556"/>
    </source>
</evidence>
<evidence type="ECO:0000256" key="8">
    <source>
        <dbReference type="ARBA" id="ARBA00022723"/>
    </source>
</evidence>
<evidence type="ECO:0000256" key="1">
    <source>
        <dbReference type="ARBA" id="ARBA00001946"/>
    </source>
</evidence>
<evidence type="ECO:0000256" key="2">
    <source>
        <dbReference type="ARBA" id="ARBA00004781"/>
    </source>
</evidence>
<comment type="similarity">
    <text evidence="4">Belongs to the glucose-1-phosphate thymidylyltransferase family.</text>
</comment>
<comment type="pathway">
    <text evidence="3">Bacterial outer membrane biogenesis; LPS O-antigen biosynthesis.</text>
</comment>
<evidence type="ECO:0000256" key="4">
    <source>
        <dbReference type="ARBA" id="ARBA00010480"/>
    </source>
</evidence>
<proteinExistence type="inferred from homology"/>
<keyword evidence="6 12" id="KW-0808">Transferase</keyword>